<proteinExistence type="predicted"/>
<sequence>MLDPVVLMFLNSRIVMSVTLINVISPEIPMDVTLTVVRQMQLQMTRLRKMFIILNQSLGELKLCDVGVQSCVTVMNSSEIISRQCGTLVYEESAENIICEESGCNNELRCPDSNSSDDKPWQLIDVELNPLRFQADNPIETEFSFTKFDELPMDHLKSIIETIFIDEDIIGKTTFIEVRFDIPIIEVNVVKNNNKTSRTMTKATLTRKSIFSLFFVNSNIQIWKILARGWIIDNKSFESYQMIEESKSTNVKLKPCSTMLMMFTFSSSNKQDFVLLVKFGTESNATITVDFQQSKFDIQTSDKLEPIHQKFDPNFQLFFDKKEFYFLYDDQKIKLGDFKHETIELITKNDDRYNVKFYKRRQIPKYDCDFNCDGLT</sequence>
<evidence type="ECO:0000313" key="2">
    <source>
        <dbReference type="WBParaSite" id="JU765_v2.g74.t1"/>
    </source>
</evidence>
<reference evidence="2" key="1">
    <citation type="submission" date="2022-11" db="UniProtKB">
        <authorList>
            <consortium name="WormBaseParasite"/>
        </authorList>
    </citation>
    <scope>IDENTIFICATION</scope>
</reference>
<name>A0AC34RJ67_9BILA</name>
<dbReference type="Proteomes" id="UP000887576">
    <property type="component" value="Unplaced"/>
</dbReference>
<dbReference type="WBParaSite" id="JU765_v2.g74.t1">
    <property type="protein sequence ID" value="JU765_v2.g74.t1"/>
    <property type="gene ID" value="JU765_v2.g74"/>
</dbReference>
<evidence type="ECO:0000313" key="1">
    <source>
        <dbReference type="Proteomes" id="UP000887576"/>
    </source>
</evidence>
<protein>
    <submittedName>
        <fullName evidence="2">Uncharacterized protein</fullName>
    </submittedName>
</protein>
<accession>A0AC34RJ67</accession>
<organism evidence="1 2">
    <name type="scientific">Panagrolaimus sp. JU765</name>
    <dbReference type="NCBI Taxonomy" id="591449"/>
    <lineage>
        <taxon>Eukaryota</taxon>
        <taxon>Metazoa</taxon>
        <taxon>Ecdysozoa</taxon>
        <taxon>Nematoda</taxon>
        <taxon>Chromadorea</taxon>
        <taxon>Rhabditida</taxon>
        <taxon>Tylenchina</taxon>
        <taxon>Panagrolaimomorpha</taxon>
        <taxon>Panagrolaimoidea</taxon>
        <taxon>Panagrolaimidae</taxon>
        <taxon>Panagrolaimus</taxon>
    </lineage>
</organism>